<evidence type="ECO:0000313" key="1">
    <source>
        <dbReference type="EMBL" id="SET55513.1"/>
    </source>
</evidence>
<gene>
    <name evidence="1" type="ORF">SAMN05216313_10896</name>
</gene>
<sequence>MDSLEKELAAVEKREKKLLAGGLKKGKVKQAVYDKVPEKVSGLLEAAFSKAFKTVFINGTPLIERTFDKEGAGLEFEARDYIVDRAGNKKSLRRLDKQAKKDSKINHAATTAAGFGLGFLGLGLPDIPLMVGTILRGVYEIAIGYGVDYGSEEEKRYILRLICTALSDGGQRDACNRKLDSMEYGGGTLAGEIASTARMLSDALLVEKFVQGLPVVGVVGGAVNFSIYRRIAALAAVKYKKRYLMRKLSERG</sequence>
<accession>A0A1I0FBL8</accession>
<reference evidence="2" key="1">
    <citation type="submission" date="2016-10" db="EMBL/GenBank/DDBJ databases">
        <authorList>
            <person name="Varghese N."/>
            <person name="Submissions S."/>
        </authorList>
    </citation>
    <scope>NUCLEOTIDE SEQUENCE [LARGE SCALE GENOMIC DNA]</scope>
    <source>
        <strain evidence="2">NLAE-zl-G277</strain>
    </source>
</reference>
<dbReference type="Pfam" id="PF12787">
    <property type="entry name" value="EcsC"/>
    <property type="match status" value="1"/>
</dbReference>
<name>A0A1I0FBL8_9FIRM</name>
<proteinExistence type="predicted"/>
<dbReference type="PANTHER" id="PTHR41260">
    <property type="entry name" value="PROTEIN ECSC"/>
    <property type="match status" value="1"/>
</dbReference>
<dbReference type="GeneID" id="93278093"/>
<evidence type="ECO:0000313" key="2">
    <source>
        <dbReference type="Proteomes" id="UP000198508"/>
    </source>
</evidence>
<dbReference type="InterPro" id="IPR024787">
    <property type="entry name" value="EcsC"/>
</dbReference>
<protein>
    <submittedName>
        <fullName evidence="1">EcsC protein family protein</fullName>
    </submittedName>
</protein>
<keyword evidence="2" id="KW-1185">Reference proteome</keyword>
<dbReference type="EMBL" id="FOIM01000008">
    <property type="protein sequence ID" value="SET55513.1"/>
    <property type="molecule type" value="Genomic_DNA"/>
</dbReference>
<dbReference type="STRING" id="460384.SAMN05216313_10896"/>
<dbReference type="PANTHER" id="PTHR41260:SF1">
    <property type="entry name" value="PROTEIN ECSC"/>
    <property type="match status" value="1"/>
</dbReference>
<dbReference type="RefSeq" id="WP_092362861.1">
    <property type="nucleotide sequence ID" value="NZ_DAINWJ010000081.1"/>
</dbReference>
<dbReference type="AlphaFoldDB" id="A0A1I0FBL8"/>
<organism evidence="1 2">
    <name type="scientific">Enterocloster lavalensis</name>
    <dbReference type="NCBI Taxonomy" id="460384"/>
    <lineage>
        <taxon>Bacteria</taxon>
        <taxon>Bacillati</taxon>
        <taxon>Bacillota</taxon>
        <taxon>Clostridia</taxon>
        <taxon>Lachnospirales</taxon>
        <taxon>Lachnospiraceae</taxon>
        <taxon>Enterocloster</taxon>
    </lineage>
</organism>
<dbReference type="Proteomes" id="UP000198508">
    <property type="component" value="Unassembled WGS sequence"/>
</dbReference>